<dbReference type="RefSeq" id="WP_143248545.1">
    <property type="nucleotide sequence ID" value="NZ_NEWD01000009.1"/>
</dbReference>
<comment type="caution">
    <text evidence="3">The sequence shown here is derived from an EMBL/GenBank/DDBJ whole genome shotgun (WGS) entry which is preliminary data.</text>
</comment>
<proteinExistence type="predicted"/>
<feature type="transmembrane region" description="Helical" evidence="2">
    <location>
        <begin position="159"/>
        <end position="177"/>
    </location>
</feature>
<accession>A0A229VYK9</accession>
<dbReference type="EMBL" id="NEWD01000009">
    <property type="protein sequence ID" value="OXN00713.1"/>
    <property type="molecule type" value="Genomic_DNA"/>
</dbReference>
<evidence type="ECO:0000313" key="3">
    <source>
        <dbReference type="EMBL" id="OXN00713.1"/>
    </source>
</evidence>
<feature type="compositionally biased region" description="Acidic residues" evidence="1">
    <location>
        <begin position="64"/>
        <end position="76"/>
    </location>
</feature>
<evidence type="ECO:0000256" key="2">
    <source>
        <dbReference type="SAM" id="Phobius"/>
    </source>
</evidence>
<dbReference type="Proteomes" id="UP000215433">
    <property type="component" value="Unassembled WGS sequence"/>
</dbReference>
<gene>
    <name evidence="3" type="ORF">Tam10B_1050</name>
</gene>
<protein>
    <submittedName>
        <fullName evidence="3">Uncharacterized protein</fullName>
    </submittedName>
</protein>
<feature type="compositionally biased region" description="Low complexity" evidence="1">
    <location>
        <begin position="11"/>
        <end position="25"/>
    </location>
</feature>
<name>A0A229VYK9_9BIFI</name>
<keyword evidence="2" id="KW-0812">Transmembrane</keyword>
<feature type="transmembrane region" description="Helical" evidence="2">
    <location>
        <begin position="130"/>
        <end position="153"/>
    </location>
</feature>
<feature type="compositionally biased region" description="Acidic residues" evidence="1">
    <location>
        <begin position="83"/>
        <end position="95"/>
    </location>
</feature>
<reference evidence="3 4" key="1">
    <citation type="submission" date="2017-05" db="EMBL/GenBank/DDBJ databases">
        <title>Bifidobacterium vansinderenii sp. nov.</title>
        <authorList>
            <person name="Lugli G.A."/>
            <person name="Duranti S."/>
            <person name="Mangifesta M."/>
        </authorList>
    </citation>
    <scope>NUCLEOTIDE SEQUENCE [LARGE SCALE GENOMIC DNA]</scope>
    <source>
        <strain evidence="3 4">Tam10B</strain>
    </source>
</reference>
<feature type="transmembrane region" description="Helical" evidence="2">
    <location>
        <begin position="102"/>
        <end position="123"/>
    </location>
</feature>
<evidence type="ECO:0000313" key="4">
    <source>
        <dbReference type="Proteomes" id="UP000215433"/>
    </source>
</evidence>
<feature type="region of interest" description="Disordered" evidence="1">
    <location>
        <begin position="1"/>
        <end position="97"/>
    </location>
</feature>
<sequence length="178" mass="18250">MVDAEDRLDSTPELPSESSESLRPARNGHGRHAGIAHGIQSRRDPAAGSVTEKSEHVTAAGNLDDADNAGNTDEEMPVNPAGEEADDIDDPDADAESTSSKAVYQLSVVSTLLGIGAVVACFVPKVPLTYALFAAIGGAVLGLIDCLSATVLHEPKVRLIAAGSTLICALAIAVVLVL</sequence>
<dbReference type="AlphaFoldDB" id="A0A229VYK9"/>
<keyword evidence="4" id="KW-1185">Reference proteome</keyword>
<organism evidence="3 4">
    <name type="scientific">Bifidobacterium vansinderenii</name>
    <dbReference type="NCBI Taxonomy" id="1984871"/>
    <lineage>
        <taxon>Bacteria</taxon>
        <taxon>Bacillati</taxon>
        <taxon>Actinomycetota</taxon>
        <taxon>Actinomycetes</taxon>
        <taxon>Bifidobacteriales</taxon>
        <taxon>Bifidobacteriaceae</taxon>
        <taxon>Bifidobacterium</taxon>
    </lineage>
</organism>
<evidence type="ECO:0000256" key="1">
    <source>
        <dbReference type="SAM" id="MobiDB-lite"/>
    </source>
</evidence>
<keyword evidence="2" id="KW-0472">Membrane</keyword>
<keyword evidence="2" id="KW-1133">Transmembrane helix</keyword>
<feature type="compositionally biased region" description="Basic and acidic residues" evidence="1">
    <location>
        <begin position="1"/>
        <end position="10"/>
    </location>
</feature>
<dbReference type="OrthoDB" id="3240347at2"/>